<dbReference type="CDD" id="cd00096">
    <property type="entry name" value="Ig"/>
    <property type="match status" value="1"/>
</dbReference>
<dbReference type="AlphaFoldDB" id="A0ABD2G9V6"/>
<evidence type="ECO:0000256" key="1">
    <source>
        <dbReference type="ARBA" id="ARBA00022729"/>
    </source>
</evidence>
<protein>
    <recommendedName>
        <fullName evidence="6">Ig-like domain-containing protein</fullName>
    </recommendedName>
</protein>
<evidence type="ECO:0000256" key="3">
    <source>
        <dbReference type="SAM" id="MobiDB-lite"/>
    </source>
</evidence>
<feature type="signal peptide" evidence="5">
    <location>
        <begin position="1"/>
        <end position="20"/>
    </location>
</feature>
<keyword evidence="4" id="KW-1133">Transmembrane helix</keyword>
<dbReference type="SMART" id="SM00408">
    <property type="entry name" value="IGc2"/>
    <property type="match status" value="1"/>
</dbReference>
<feature type="compositionally biased region" description="Low complexity" evidence="3">
    <location>
        <begin position="191"/>
        <end position="211"/>
    </location>
</feature>
<keyword evidence="2" id="KW-1015">Disulfide bond</keyword>
<dbReference type="Gene3D" id="2.60.40.10">
    <property type="entry name" value="Immunoglobulins"/>
    <property type="match status" value="2"/>
</dbReference>
<dbReference type="Pfam" id="PF13927">
    <property type="entry name" value="Ig_3"/>
    <property type="match status" value="1"/>
</dbReference>
<dbReference type="InterPro" id="IPR007110">
    <property type="entry name" value="Ig-like_dom"/>
</dbReference>
<gene>
    <name evidence="7" type="ORF">OYC64_001223</name>
</gene>
<dbReference type="InterPro" id="IPR003599">
    <property type="entry name" value="Ig_sub"/>
</dbReference>
<dbReference type="InterPro" id="IPR050488">
    <property type="entry name" value="Ig_Fc_receptor"/>
</dbReference>
<dbReference type="PANTHER" id="PTHR11481">
    <property type="entry name" value="IMMUNOGLOBULIN FC RECEPTOR"/>
    <property type="match status" value="1"/>
</dbReference>
<feature type="transmembrane region" description="Helical" evidence="4">
    <location>
        <begin position="213"/>
        <end position="237"/>
    </location>
</feature>
<feature type="region of interest" description="Disordered" evidence="3">
    <location>
        <begin position="320"/>
        <end position="343"/>
    </location>
</feature>
<dbReference type="InterPro" id="IPR003598">
    <property type="entry name" value="Ig_sub2"/>
</dbReference>
<evidence type="ECO:0000259" key="6">
    <source>
        <dbReference type="PROSITE" id="PS50835"/>
    </source>
</evidence>
<feature type="domain" description="Ig-like" evidence="6">
    <location>
        <begin position="94"/>
        <end position="188"/>
    </location>
</feature>
<proteinExistence type="predicted"/>
<name>A0ABD2G9V6_PAGBO</name>
<keyword evidence="1 5" id="KW-0732">Signal</keyword>
<keyword evidence="4" id="KW-0472">Membrane</keyword>
<dbReference type="EMBL" id="JBIYXZ010002080">
    <property type="protein sequence ID" value="KAL3050904.1"/>
    <property type="molecule type" value="Genomic_DNA"/>
</dbReference>
<organism evidence="7 8">
    <name type="scientific">Pagothenia borchgrevinki</name>
    <name type="common">Bald rockcod</name>
    <name type="synonym">Trematomus borchgrevinki</name>
    <dbReference type="NCBI Taxonomy" id="8213"/>
    <lineage>
        <taxon>Eukaryota</taxon>
        <taxon>Metazoa</taxon>
        <taxon>Chordata</taxon>
        <taxon>Craniata</taxon>
        <taxon>Vertebrata</taxon>
        <taxon>Euteleostomi</taxon>
        <taxon>Actinopterygii</taxon>
        <taxon>Neopterygii</taxon>
        <taxon>Teleostei</taxon>
        <taxon>Neoteleostei</taxon>
        <taxon>Acanthomorphata</taxon>
        <taxon>Eupercaria</taxon>
        <taxon>Perciformes</taxon>
        <taxon>Notothenioidei</taxon>
        <taxon>Nototheniidae</taxon>
        <taxon>Pagothenia</taxon>
    </lineage>
</organism>
<evidence type="ECO:0000313" key="7">
    <source>
        <dbReference type="EMBL" id="KAL3050904.1"/>
    </source>
</evidence>
<keyword evidence="4" id="KW-0812">Transmembrane</keyword>
<reference evidence="7 8" key="1">
    <citation type="journal article" date="2022" name="G3 (Bethesda)">
        <title>Evaluating Illumina-, Nanopore-, and PacBio-based genome assembly strategies with the bald notothen, Trematomus borchgrevinki.</title>
        <authorList>
            <person name="Rayamajhi N."/>
            <person name="Cheng C.C."/>
            <person name="Catchen J.M."/>
        </authorList>
    </citation>
    <scope>NUCLEOTIDE SEQUENCE [LARGE SCALE GENOMIC DNA]</scope>
    <source>
        <strain evidence="7">AGRC-2024</strain>
    </source>
</reference>
<reference evidence="7 8" key="2">
    <citation type="journal article" date="2024" name="G3 (Bethesda)">
        <title>The genome of the cryopelagic Antarctic bald notothen, Trematomus borchgrevinki.</title>
        <authorList>
            <person name="Rayamajhi N."/>
            <person name="Rivera-Colon A.G."/>
            <person name="Minhas B.F."/>
            <person name="Cheng C.C."/>
            <person name="Catchen J.M."/>
        </authorList>
    </citation>
    <scope>NUCLEOTIDE SEQUENCE [LARGE SCALE GENOMIC DNA]</scope>
    <source>
        <strain evidence="7">AGRC-2024</strain>
    </source>
</reference>
<evidence type="ECO:0000313" key="8">
    <source>
        <dbReference type="Proteomes" id="UP001619887"/>
    </source>
</evidence>
<evidence type="ECO:0000256" key="4">
    <source>
        <dbReference type="SAM" id="Phobius"/>
    </source>
</evidence>
<evidence type="ECO:0000256" key="5">
    <source>
        <dbReference type="SAM" id="SignalP"/>
    </source>
</evidence>
<comment type="caution">
    <text evidence="7">The sequence shown here is derived from an EMBL/GenBank/DDBJ whole genome shotgun (WGS) entry which is preliminary data.</text>
</comment>
<dbReference type="PANTHER" id="PTHR11481:SF64">
    <property type="entry name" value="FC RECEPTOR-LIKE PROTEIN 4"/>
    <property type="match status" value="1"/>
</dbReference>
<dbReference type="InterPro" id="IPR036179">
    <property type="entry name" value="Ig-like_dom_sf"/>
</dbReference>
<dbReference type="SMART" id="SM00409">
    <property type="entry name" value="IG"/>
    <property type="match status" value="2"/>
</dbReference>
<dbReference type="InterPro" id="IPR013783">
    <property type="entry name" value="Ig-like_fold"/>
</dbReference>
<dbReference type="PROSITE" id="PS50835">
    <property type="entry name" value="IG_LIKE"/>
    <property type="match status" value="1"/>
</dbReference>
<feature type="compositionally biased region" description="Basic residues" evidence="3">
    <location>
        <begin position="324"/>
        <end position="334"/>
    </location>
</feature>
<dbReference type="SUPFAM" id="SSF48726">
    <property type="entry name" value="Immunoglobulin"/>
    <property type="match status" value="2"/>
</dbReference>
<evidence type="ECO:0000256" key="2">
    <source>
        <dbReference type="ARBA" id="ARBA00023157"/>
    </source>
</evidence>
<keyword evidence="8" id="KW-1185">Reference proteome</keyword>
<feature type="region of interest" description="Disordered" evidence="3">
    <location>
        <begin position="176"/>
        <end position="211"/>
    </location>
</feature>
<accession>A0ABD2G9V6</accession>
<sequence length="381" mass="41929">MKDTSLLLLLSSLCCCSTDSARLTVTPSSSQVFRDEPVSLRCEDASEGWTVRRNTNRERRTQCGVDKWGTPAGSSCNISYMVPRDSGGYWCESPEGSTSNTITITVSGGSVILQSPALPVIEGDNVTLTCRTKMADPPPADFYKDGVSIRTESAGHMTLHHVNRSDEGLYKCRVQNKGESPESRLSVSEKPTTTTRSPTTSSVSSTSPPTSSWLHPVAASLCVLVLLVLLVVLVVLVRRCIRRKPEAAEVEKGEDVTYSHVKISQSRNKPIKQSRESSPAAVYSEVKTKRDVCYGEIVINTNRRRAAEVEMGEDVTYSNVKTSQSRKKPMKQGRRGQESGPAAVYSEVKTKRDVCYGEITINTNRRREIVPEPDVLYSSLK</sequence>
<dbReference type="Proteomes" id="UP001619887">
    <property type="component" value="Unassembled WGS sequence"/>
</dbReference>
<feature type="chain" id="PRO_5044757783" description="Ig-like domain-containing protein" evidence="5">
    <location>
        <begin position="21"/>
        <end position="381"/>
    </location>
</feature>